<dbReference type="InterPro" id="IPR027450">
    <property type="entry name" value="AlkB-like"/>
</dbReference>
<dbReference type="Proteomes" id="UP000652231">
    <property type="component" value="Unassembled WGS sequence"/>
</dbReference>
<keyword evidence="3" id="KW-1185">Reference proteome</keyword>
<dbReference type="InterPro" id="IPR005123">
    <property type="entry name" value="Oxoglu/Fe-dep_dioxygenase_dom"/>
</dbReference>
<dbReference type="Gene3D" id="2.60.120.590">
    <property type="entry name" value="Alpha-ketoglutarate-dependent dioxygenase AlkB-like"/>
    <property type="match status" value="1"/>
</dbReference>
<gene>
    <name evidence="2" type="ORF">GCM10011312_10650</name>
</gene>
<proteinExistence type="predicted"/>
<name>A0A8J2V8V0_9FLAO</name>
<evidence type="ECO:0000259" key="1">
    <source>
        <dbReference type="PROSITE" id="PS51471"/>
    </source>
</evidence>
<protein>
    <recommendedName>
        <fullName evidence="1">Fe2OG dioxygenase domain-containing protein</fullName>
    </recommendedName>
</protein>
<dbReference type="SUPFAM" id="SSF51197">
    <property type="entry name" value="Clavaminate synthase-like"/>
    <property type="match status" value="1"/>
</dbReference>
<dbReference type="InterPro" id="IPR037151">
    <property type="entry name" value="AlkB-like_sf"/>
</dbReference>
<dbReference type="PANTHER" id="PTHR31212:SF4">
    <property type="entry name" value="ALPHA-KETOGLUTARATE-DEPENDENT DIOXYGENASE ALKB HOMOLOG 3"/>
    <property type="match status" value="1"/>
</dbReference>
<dbReference type="InterPro" id="IPR032854">
    <property type="entry name" value="ALKBH3"/>
</dbReference>
<accession>A0A8J2V8V0</accession>
<feature type="domain" description="Fe2OG dioxygenase" evidence="1">
    <location>
        <begin position="64"/>
        <end position="141"/>
    </location>
</feature>
<reference evidence="2" key="2">
    <citation type="submission" date="2020-09" db="EMBL/GenBank/DDBJ databases">
        <authorList>
            <person name="Sun Q."/>
            <person name="Zhou Y."/>
        </authorList>
    </citation>
    <scope>NUCLEOTIDE SEQUENCE</scope>
    <source>
        <strain evidence="2">CGMCC 1.12924</strain>
    </source>
</reference>
<dbReference type="GO" id="GO:0051213">
    <property type="term" value="F:dioxygenase activity"/>
    <property type="evidence" value="ECO:0007669"/>
    <property type="project" value="InterPro"/>
</dbReference>
<evidence type="ECO:0000313" key="3">
    <source>
        <dbReference type="Proteomes" id="UP000652231"/>
    </source>
</evidence>
<reference evidence="2" key="1">
    <citation type="journal article" date="2014" name="Int. J. Syst. Evol. Microbiol.">
        <title>Complete genome sequence of Corynebacterium casei LMG S-19264T (=DSM 44701T), isolated from a smear-ripened cheese.</title>
        <authorList>
            <consortium name="US DOE Joint Genome Institute (JGI-PGF)"/>
            <person name="Walter F."/>
            <person name="Albersmeier A."/>
            <person name="Kalinowski J."/>
            <person name="Ruckert C."/>
        </authorList>
    </citation>
    <scope>NUCLEOTIDE SEQUENCE</scope>
    <source>
        <strain evidence="2">CGMCC 1.12924</strain>
    </source>
</reference>
<organism evidence="2 3">
    <name type="scientific">Planktosalinus lacus</name>
    <dbReference type="NCBI Taxonomy" id="1526573"/>
    <lineage>
        <taxon>Bacteria</taxon>
        <taxon>Pseudomonadati</taxon>
        <taxon>Bacteroidota</taxon>
        <taxon>Flavobacteriia</taxon>
        <taxon>Flavobacteriales</taxon>
        <taxon>Flavobacteriaceae</taxon>
        <taxon>Planktosalinus</taxon>
    </lineage>
</organism>
<sequence length="141" mass="16704">MIETHWQQDEVTVFSKTHPQLRLTAFYAENEKPYSYSNITMLPKPFSLLLKELKTDVEKYCNYSFSTVLLNLYRHGKDSNGWHSDDEKELVNNPVITLLSFGAERMFHLKHKYKPELKTKITLQHGSLLIIHETTQHFRKH</sequence>
<dbReference type="PROSITE" id="PS51471">
    <property type="entry name" value="FE2OG_OXY"/>
    <property type="match status" value="1"/>
</dbReference>
<dbReference type="Pfam" id="PF13532">
    <property type="entry name" value="2OG-FeII_Oxy_2"/>
    <property type="match status" value="1"/>
</dbReference>
<comment type="caution">
    <text evidence="2">The sequence shown here is derived from an EMBL/GenBank/DDBJ whole genome shotgun (WGS) entry which is preliminary data.</text>
</comment>
<dbReference type="PANTHER" id="PTHR31212">
    <property type="entry name" value="ALPHA-KETOGLUTARATE-DEPENDENT DIOXYGENASE ALKB HOMOLOG 3"/>
    <property type="match status" value="1"/>
</dbReference>
<dbReference type="AlphaFoldDB" id="A0A8J2V8V0"/>
<dbReference type="EMBL" id="BMGK01000004">
    <property type="protein sequence ID" value="GGD88625.1"/>
    <property type="molecule type" value="Genomic_DNA"/>
</dbReference>
<dbReference type="GO" id="GO:0006307">
    <property type="term" value="P:DNA alkylation repair"/>
    <property type="evidence" value="ECO:0007669"/>
    <property type="project" value="InterPro"/>
</dbReference>
<evidence type="ECO:0000313" key="2">
    <source>
        <dbReference type="EMBL" id="GGD88625.1"/>
    </source>
</evidence>